<comment type="caution">
    <text evidence="1">The sequence shown here is derived from an EMBL/GenBank/DDBJ whole genome shotgun (WGS) entry which is preliminary data.</text>
</comment>
<protein>
    <submittedName>
        <fullName evidence="1">Uncharacterized protein</fullName>
    </submittedName>
</protein>
<organism evidence="1 2">
    <name type="scientific">Scortum barcoo</name>
    <name type="common">barcoo grunter</name>
    <dbReference type="NCBI Taxonomy" id="214431"/>
    <lineage>
        <taxon>Eukaryota</taxon>
        <taxon>Metazoa</taxon>
        <taxon>Chordata</taxon>
        <taxon>Craniata</taxon>
        <taxon>Vertebrata</taxon>
        <taxon>Euteleostomi</taxon>
        <taxon>Actinopterygii</taxon>
        <taxon>Neopterygii</taxon>
        <taxon>Teleostei</taxon>
        <taxon>Neoteleostei</taxon>
        <taxon>Acanthomorphata</taxon>
        <taxon>Eupercaria</taxon>
        <taxon>Centrarchiformes</taxon>
        <taxon>Terapontoidei</taxon>
        <taxon>Terapontidae</taxon>
        <taxon>Scortum</taxon>
    </lineage>
</organism>
<feature type="non-terminal residue" evidence="1">
    <location>
        <position position="2325"/>
    </location>
</feature>
<dbReference type="Proteomes" id="UP000831701">
    <property type="component" value="Chromosome 12"/>
</dbReference>
<keyword evidence="2" id="KW-1185">Reference proteome</keyword>
<reference evidence="1" key="1">
    <citation type="submission" date="2022-04" db="EMBL/GenBank/DDBJ databases">
        <title>Jade perch genome.</title>
        <authorList>
            <person name="Chao B."/>
        </authorList>
    </citation>
    <scope>NUCLEOTIDE SEQUENCE</scope>
    <source>
        <strain evidence="1">CB-2022</strain>
    </source>
</reference>
<proteinExistence type="predicted"/>
<name>A0ACB8WB99_9TELE</name>
<dbReference type="EMBL" id="CM041542">
    <property type="protein sequence ID" value="KAI3365156.1"/>
    <property type="molecule type" value="Genomic_DNA"/>
</dbReference>
<evidence type="ECO:0000313" key="2">
    <source>
        <dbReference type="Proteomes" id="UP000831701"/>
    </source>
</evidence>
<evidence type="ECO:0000313" key="1">
    <source>
        <dbReference type="EMBL" id="KAI3365156.1"/>
    </source>
</evidence>
<gene>
    <name evidence="1" type="ORF">L3Q82_010253</name>
</gene>
<sequence length="2325" mass="252670">MTLRRPAAHLRRAPGWRRSGDESYWDSVISEGDVLSRVNRPPCAPRPRSAIEGGQLDGWLEHLQRMQRDLVRTPVHDQVSAFNDGTTGRAWRQPGIPSFSRGSSSCGSPSLCESSLGSQESLQTGYFSPLERRESWERAHITQTPMKEEAQLSYLASVKIGWLPIQRRVMVVADACNQNQFSDHSTGQVKLKQPITPTFQKTQATANSHQDGGGERSHTSPSALGVKTWQTPDQGSRSIKQVPEKRSFPANEGDRPVGWQALRRGWNSNRVSAFPGGSQTNELPAGTSSDPNRKSPLMKTTSVEPLKHIPLHRTTSADPCKPHALLQATNSTETYRSYTPLHRTVSAQPIRATAQLCRTNSSSEPSHIQTSSAVATVVPQSKASFSSITISSRKVSRSASLPGSDTSNPSPQSSKSPSPPLPHQAMDPTSRQVSVQRKATILKVTEQRMMSSSFPSTQRAGTPPAGHTLDTVVHRRKATIIKVTEHRESYRPAKVRSGTRHPEYRHSYTEGVYKENSMWSERNHSQHKTAPPYHHLDPTEGPNSAVAPDTSTPSPERNGGALHRSTLSLFVSTPPAIAAPTPSEISLRAVGERSDRPHRPLSCYGNVFGHSEPSKESVTQPAARKWSFGLPQETNITPVNSYGSFISPQTAAKEAGQPVADALKPNAGERNEILLPENAERRASPCLTLIKAPGRFLCPTLTVYLSAHRLPLSQNYSSVSSCVTFLLAPQLHLSPLTLSDPHSHQSPEEVLALNAAAIIANIKLQRQLSKKKTPNDNSEKDSTATLQGNTVRDEGRRAKPRLDQSPVQCHDQTRAAFVPLSLESERSAETISLQEALQRSRPDFISRSQGRVRELERRALERRELADSVDPRLDLALRQRRACSAWSTSLNGIVPAATLTSLILCAAHCPIAAAVAVCHLTNHTQTHRRRTKSKGTGSGGVRTLRSGSAEHMVLTHKTTPPLGKCPDVIPVGERHGGGSGSTRQPGIMTPGSRSVNFVLLTALQALSVSVTVASAGGDLLGSTVQNTPTAKQKHYGTTVPLQLVGEDWKPISQLKSQSHPASLKLLIEAEGEQLLLALEKNEMSYGLILNDIERHLPSSPPHTIHDDHSCSGLWRAEGGCAPAKLQAQMGVSPRLLKACARELGHPLQRIFNLSLGQGRVPQLWKTSCIIPVPKKPHPAPFNTIQPLLLRDKLTEMGVGSHLVAWITDYLTGRPQYVRLGDCRSNTVSTSTGAPQGTVLSPVLFTLYTSDFQYKTSVTWCDLNHLLLNTTKTREMVVDFRRPRPHPEPVIIKGDCVEVVHTYKYLGVQLDDKLDWTANNRRSVQERTEPPVLPQKAGVLQHLQEAATGLLPVCGSERPPVRSSVLGGQPQEEGRSAPGQTGEEGRLCRWHRAGQPDICGRATDAEQAPVHHRQSKSSTAQHHLQAKEQLHPLGSLVVFLFILSRGLFASNYTETHYLEDGSVVTGSHNFMANCYYHGEVEGHVRSDVSLSTCAGVKGFISLEGKSYVLEPSADHSDGTHWIYMADHLRFTPGTCGHEFNISSPIEHAESSPFRAFSTRHKRHAQTTTKYVELIIVADNREFQKQGKDIEKVKQRLVEIANYVDKFYRALNIRVALVGLEVWSDVDKCPVTQDPFTTLHEFLDWRKVKLLPQKPHDNAQLISGVYFQGTTIGMAPIMSMCTAEQSGGIVMDHSDNPLGAAVTLAHELGHNFGMNHDTPERGCGCRVTVDRGGCIMTPSTGYPFPTVFSSCSKKDLTASFEKGVGMCLFNMPEVKVLYGGQKCGNGYVEEGEECDCGELEECVNPCCNATTCTLKGDAVCAHGQCCQDCQLKPAGTPCRESSNSCDLPEFCTGTSPHCPSNVYLHDGHACHVVDGYCYNGICQTHEQQCITLWGQGAKPAPGICFERVNSAGDPYGNCGKDSKGSFAKCEARDAKCGKIQCQGGANRPVIGTNAVSIETNIPMQEGGRILCRGTHVYLGDDMPDPGLVLTGTKCGDEMMCLNRQCQNVSVFGVHECSAKCSGRGVCNNNKNCHCEAHWAPPFCDKAGFGGSVDSGPIRIADSGTLTVGILVALLIVLGASLIICIKRKTLLSLLFTSKKNPIEKLRSVSASISGPSPPNQPPPASTASPSRPAPPLPHGATVCKVTGSGVFARQACCKAQRRGALQTQRSMWFPFGVNGNRRKDVSPFDVSTVQPPHRGPEAAPPPAPYPSHSLRRLPQCPPVHLSHPVPLSLTLSLSTGPAQLRPPVPLPHVHVAPRGASFCSGPRHNSCRMVMELEKPSPPQKPLPADPRSSRLVRSPSAVRGAVCGPAPIPGVPRPVRPVPHPN</sequence>
<accession>A0ACB8WB99</accession>